<keyword evidence="2" id="KW-1185">Reference proteome</keyword>
<proteinExistence type="predicted"/>
<evidence type="ECO:0000313" key="2">
    <source>
        <dbReference type="Proteomes" id="UP000509418"/>
    </source>
</evidence>
<reference evidence="1 2" key="1">
    <citation type="submission" date="2020-06" db="EMBL/GenBank/DDBJ databases">
        <title>Genome mining for natural products.</title>
        <authorList>
            <person name="Zhang B."/>
            <person name="Shi J."/>
            <person name="Ge H."/>
        </authorList>
    </citation>
    <scope>NUCLEOTIDE SEQUENCE [LARGE SCALE GENOMIC DNA]</scope>
    <source>
        <strain evidence="1 2">NA02069</strain>
    </source>
</reference>
<organism evidence="1 2">
    <name type="scientific">Streptomyces chartreusis</name>
    <dbReference type="NCBI Taxonomy" id="1969"/>
    <lineage>
        <taxon>Bacteria</taxon>
        <taxon>Bacillati</taxon>
        <taxon>Actinomycetota</taxon>
        <taxon>Actinomycetes</taxon>
        <taxon>Kitasatosporales</taxon>
        <taxon>Streptomycetaceae</taxon>
        <taxon>Streptomyces</taxon>
    </lineage>
</organism>
<dbReference type="AlphaFoldDB" id="A0A7H8TC55"/>
<gene>
    <name evidence="1" type="ORF">HUT05_29340</name>
</gene>
<name>A0A7H8TC55_STRCX</name>
<sequence length="96" mass="10353">MVSEIAEAGGGRAIGLRSCRVVDCARPRWRRHAMCSVHAGHWQEAEARGMSRAQFLRTAEPLLAAEMAEAVMCRICPERPAFSCSWCCASGTATGG</sequence>
<dbReference type="RefSeq" id="WP_176576859.1">
    <property type="nucleotide sequence ID" value="NZ_CP056041.1"/>
</dbReference>
<dbReference type="EMBL" id="CP056041">
    <property type="protein sequence ID" value="QKZ21083.1"/>
    <property type="molecule type" value="Genomic_DNA"/>
</dbReference>
<protein>
    <submittedName>
        <fullName evidence="1">Uncharacterized protein</fullName>
    </submittedName>
</protein>
<evidence type="ECO:0000313" key="1">
    <source>
        <dbReference type="EMBL" id="QKZ21083.1"/>
    </source>
</evidence>
<accession>A0A7H8TC55</accession>
<dbReference type="Proteomes" id="UP000509418">
    <property type="component" value="Chromosome"/>
</dbReference>